<evidence type="ECO:0000256" key="7">
    <source>
        <dbReference type="ARBA" id="ARBA00023180"/>
    </source>
</evidence>
<evidence type="ECO:0000256" key="2">
    <source>
        <dbReference type="ARBA" id="ARBA00004609"/>
    </source>
</evidence>
<keyword evidence="4" id="KW-0336">GPI-anchor</keyword>
<dbReference type="GO" id="GO:0005886">
    <property type="term" value="C:plasma membrane"/>
    <property type="evidence" value="ECO:0007669"/>
    <property type="project" value="UniProtKB-SubCell"/>
</dbReference>
<evidence type="ECO:0000256" key="10">
    <source>
        <dbReference type="SAM" id="SignalP"/>
    </source>
</evidence>
<feature type="compositionally biased region" description="Basic and acidic residues" evidence="9">
    <location>
        <begin position="308"/>
        <end position="324"/>
    </location>
</feature>
<keyword evidence="7" id="KW-0325">Glycoprotein</keyword>
<keyword evidence="13" id="KW-1185">Reference proteome</keyword>
<keyword evidence="5 10" id="KW-0732">Signal</keyword>
<dbReference type="VEuPathDB" id="TriTrypDB:TcIL3000_0_12450"/>
<keyword evidence="8" id="KW-0449">Lipoprotein</keyword>
<feature type="compositionally biased region" description="Polar residues" evidence="9">
    <location>
        <begin position="280"/>
        <end position="306"/>
    </location>
</feature>
<evidence type="ECO:0000256" key="5">
    <source>
        <dbReference type="ARBA" id="ARBA00022729"/>
    </source>
</evidence>
<dbReference type="AlphaFoldDB" id="F9WG71"/>
<name>F9WG71_TRYCI</name>
<evidence type="ECO:0000256" key="6">
    <source>
        <dbReference type="ARBA" id="ARBA00023136"/>
    </source>
</evidence>
<feature type="compositionally biased region" description="Polar residues" evidence="9">
    <location>
        <begin position="246"/>
        <end position="262"/>
    </location>
</feature>
<reference evidence="13" key="1">
    <citation type="submission" date="2011-07" db="EMBL/GenBank/DDBJ databases">
        <title>Divergent evolution of antigenic variation in African trypanosomes.</title>
        <authorList>
            <person name="Jackson A.P."/>
            <person name="Berry A."/>
            <person name="Allison H.C."/>
            <person name="Burton P."/>
            <person name="Anderson J."/>
            <person name="Aslett M."/>
            <person name="Brown R."/>
            <person name="Corton N."/>
            <person name="Harris D."/>
            <person name="Hauser H."/>
            <person name="Gamble J."/>
            <person name="Gilderthorp R."/>
            <person name="McQuillan J."/>
            <person name="Quail M.A."/>
            <person name="Sanders M."/>
            <person name="Van Tonder A."/>
            <person name="Ginger M.L."/>
            <person name="Donelson J.E."/>
            <person name="Field M.C."/>
            <person name="Barry J.D."/>
            <person name="Berriman M."/>
            <person name="Hertz-Fowler C."/>
        </authorList>
    </citation>
    <scope>NUCLEOTIDE SEQUENCE [LARGE SCALE GENOMIC DNA]</scope>
    <source>
        <strain evidence="13">IL3000</strain>
    </source>
</reference>
<reference evidence="12 13" key="2">
    <citation type="journal article" date="2012" name="Proc. Natl. Acad. Sci. U.S.A.">
        <title>Antigenic diversity is generated by distinct evolutionary mechanisms in African trypanosome species.</title>
        <authorList>
            <person name="Jackson A.P."/>
            <person name="Berry A."/>
            <person name="Aslett M."/>
            <person name="Allison H.C."/>
            <person name="Burton P."/>
            <person name="Vavrova-Anderson J."/>
            <person name="Brown R."/>
            <person name="Browne H."/>
            <person name="Corton N."/>
            <person name="Hauser H."/>
            <person name="Gamble J."/>
            <person name="Gilderthorp R."/>
            <person name="Marcello L."/>
            <person name="McQuillan J."/>
            <person name="Otto T.D."/>
            <person name="Quail M.A."/>
            <person name="Sanders M.J."/>
            <person name="van Tonder A."/>
            <person name="Ginger M.L."/>
            <person name="Field M.C."/>
            <person name="Barry J.D."/>
            <person name="Hertz-Fowler C."/>
            <person name="Berriman M."/>
        </authorList>
    </citation>
    <scope>NUCLEOTIDE SEQUENCE [LARGE SCALE GENOMIC DNA]</scope>
    <source>
        <strain evidence="12 13">IL3000</strain>
    </source>
</reference>
<evidence type="ECO:0000313" key="13">
    <source>
        <dbReference type="Proteomes" id="UP000000702"/>
    </source>
</evidence>
<gene>
    <name evidence="12" type="ORF">TCIL3000_0_12450</name>
</gene>
<feature type="signal peptide" evidence="10">
    <location>
        <begin position="1"/>
        <end position="19"/>
    </location>
</feature>
<feature type="compositionally biased region" description="Basic and acidic residues" evidence="9">
    <location>
        <begin position="342"/>
        <end position="358"/>
    </location>
</feature>
<dbReference type="GO" id="GO:0098552">
    <property type="term" value="C:side of membrane"/>
    <property type="evidence" value="ECO:0007669"/>
    <property type="project" value="UniProtKB-KW"/>
</dbReference>
<proteinExistence type="predicted"/>
<evidence type="ECO:0000313" key="12">
    <source>
        <dbReference type="EMBL" id="CCD16305.1"/>
    </source>
</evidence>
<evidence type="ECO:0000256" key="4">
    <source>
        <dbReference type="ARBA" id="ARBA00022622"/>
    </source>
</evidence>
<sequence>MKMVIVVVMMVVVVSQVSGFNLEETNLLCSVLRAGERVLNSTAVNDKLKKDIKDTLYGTNDGVHFDKKGKVTIRGRCFTQGLRSPLCTYRRNLGCFAASVVGTFTCICTPGTAVRGGKLCGESDWNGQTWSGNTVRLAETTTLFQDVWEKIIKRCLAGKDNMQNDKDELETLQDAVRRVRDNLHEAGGFFYLGGNEGGGCIVNNRFPQGICAAYEKRQNRDKNNVTIPWADKIQKAVENAKRALQQPASQTIYSNTDPTTVSQETTIPAKVIERTIESGANEQLSASEKQSLQDSPTSSEALQNPSAEGREHIPHQPLTEEKTLTRRKRDAAITNPENIQSDEQRTQDAHTDKEKKNDEFIFSPLTSGSKIINMECLLLPALF</sequence>
<feature type="domain" description="Trypanosome variant surface glycoprotein B-type N-terminal" evidence="11">
    <location>
        <begin position="40"/>
        <end position="246"/>
    </location>
</feature>
<keyword evidence="6" id="KW-0472">Membrane</keyword>
<evidence type="ECO:0000259" key="11">
    <source>
        <dbReference type="Pfam" id="PF13206"/>
    </source>
</evidence>
<accession>F9WG71</accession>
<comment type="caution">
    <text evidence="12">The sequence shown here is derived from an EMBL/GenBank/DDBJ whole genome shotgun (WGS) entry which is preliminary data.</text>
</comment>
<evidence type="ECO:0000256" key="1">
    <source>
        <dbReference type="ARBA" id="ARBA00002523"/>
    </source>
</evidence>
<feature type="chain" id="PRO_5003390298" evidence="10">
    <location>
        <begin position="20"/>
        <end position="383"/>
    </location>
</feature>
<protein>
    <submittedName>
        <fullName evidence="12">Variant surface glycoprotein</fullName>
    </submittedName>
</protein>
<evidence type="ECO:0000256" key="9">
    <source>
        <dbReference type="SAM" id="MobiDB-lite"/>
    </source>
</evidence>
<feature type="region of interest" description="Disordered" evidence="9">
    <location>
        <begin position="280"/>
        <end position="358"/>
    </location>
</feature>
<evidence type="ECO:0000256" key="3">
    <source>
        <dbReference type="ARBA" id="ARBA00022475"/>
    </source>
</evidence>
<keyword evidence="3" id="KW-1003">Cell membrane</keyword>
<comment type="subcellular location">
    <subcellularLocation>
        <location evidence="2">Cell membrane</location>
        <topology evidence="2">Lipid-anchor</topology>
        <topology evidence="2">GPI-anchor</topology>
    </subcellularLocation>
</comment>
<dbReference type="EMBL" id="CAEQ01002240">
    <property type="protein sequence ID" value="CCD16305.1"/>
    <property type="molecule type" value="Genomic_DNA"/>
</dbReference>
<dbReference type="Pfam" id="PF13206">
    <property type="entry name" value="VSG_B"/>
    <property type="match status" value="1"/>
</dbReference>
<dbReference type="InterPro" id="IPR025932">
    <property type="entry name" value="Trypano_VSG_B_N_dom"/>
</dbReference>
<organism evidence="12 13">
    <name type="scientific">Trypanosoma congolense (strain IL3000)</name>
    <dbReference type="NCBI Taxonomy" id="1068625"/>
    <lineage>
        <taxon>Eukaryota</taxon>
        <taxon>Discoba</taxon>
        <taxon>Euglenozoa</taxon>
        <taxon>Kinetoplastea</taxon>
        <taxon>Metakinetoplastina</taxon>
        <taxon>Trypanosomatida</taxon>
        <taxon>Trypanosomatidae</taxon>
        <taxon>Trypanosoma</taxon>
        <taxon>Nannomonas</taxon>
    </lineage>
</organism>
<comment type="function">
    <text evidence="1">VSG forms a coat on the surface of the parasite. The trypanosome evades the immune response of the host by expressing a series of antigenically distinct VSGs from an estimated 1000 VSG genes.</text>
</comment>
<dbReference type="Proteomes" id="UP000000702">
    <property type="component" value="Unassembled WGS sequence"/>
</dbReference>
<feature type="region of interest" description="Disordered" evidence="9">
    <location>
        <begin position="241"/>
        <end position="262"/>
    </location>
</feature>
<evidence type="ECO:0000256" key="8">
    <source>
        <dbReference type="ARBA" id="ARBA00023288"/>
    </source>
</evidence>